<keyword evidence="3" id="KW-1185">Reference proteome</keyword>
<organism evidence="3">
    <name type="scientific">Aureococcus anophagefferens</name>
    <name type="common">Harmful bloom alga</name>
    <dbReference type="NCBI Taxonomy" id="44056"/>
    <lineage>
        <taxon>Eukaryota</taxon>
        <taxon>Sar</taxon>
        <taxon>Stramenopiles</taxon>
        <taxon>Ochrophyta</taxon>
        <taxon>Pelagophyceae</taxon>
        <taxon>Pelagomonadales</taxon>
        <taxon>Pelagomonadaceae</taxon>
        <taxon>Aureococcus</taxon>
    </lineage>
</organism>
<dbReference type="InParanoid" id="F0YEP1"/>
<dbReference type="EMBL" id="GL833135">
    <property type="protein sequence ID" value="EGB06284.1"/>
    <property type="molecule type" value="Genomic_DNA"/>
</dbReference>
<dbReference type="Proteomes" id="UP000002729">
    <property type="component" value="Unassembled WGS sequence"/>
</dbReference>
<sequence>MANATVCLHYKEGDVSASFKLVLSPALQAKHATGKLLAWFARAERGTRPWRTDRLILVDLDGRCLDLDAPLAATLAAQAAGGDGFARLLVRPWLHERTAAALVAPKTADAWALFCPIEKLVLYDKSAATPADAPGLSADDVFYLRFLRKLRGSGAGLGKERQESFKKLMEGEAQRGDWKKEKRWARRGQIPRPGCRWVTCVDDVPCLVAEILGKEPVEDPSGAAPAGLRGGERVVARRYGVSKEHVLRWGERASGDAQQMLAMAPRWLEVEYDDGDDVVCGWAPAVAFFDAEEPPELKRELGDASSSDDDDDDGVLPRPPGIAPKLWGRVLAAHEWKGDGDRLLALRGLRARDAAAAYDVAVDFANLADADACAGGDAACGAPWATRRLAPLLRAFWRAAALNAAVALLASGEAQAAIDALARDRPSPGLLRAEPDDADGLFCRAEALARLRFPKLALDQLDLVKATHGAALTERQARTLDAARDHAAEKIAALAKPKRKTKKRW</sequence>
<dbReference type="AlphaFoldDB" id="F0YEP1"/>
<protein>
    <submittedName>
        <fullName evidence="2">Expressed protein</fullName>
    </submittedName>
</protein>
<dbReference type="KEGG" id="aaf:AURANDRAFT_65654"/>
<reference evidence="2 3" key="1">
    <citation type="journal article" date="2011" name="Proc. Natl. Acad. Sci. U.S.A.">
        <title>Niche of harmful alga Aureococcus anophagefferens revealed through ecogenomics.</title>
        <authorList>
            <person name="Gobler C.J."/>
            <person name="Berry D.L."/>
            <person name="Dyhrman S.T."/>
            <person name="Wilhelm S.W."/>
            <person name="Salamov A."/>
            <person name="Lobanov A.V."/>
            <person name="Zhang Y."/>
            <person name="Collier J.L."/>
            <person name="Wurch L.L."/>
            <person name="Kustka A.B."/>
            <person name="Dill B.D."/>
            <person name="Shah M."/>
            <person name="VerBerkmoes N.C."/>
            <person name="Kuo A."/>
            <person name="Terry A."/>
            <person name="Pangilinan J."/>
            <person name="Lindquist E.A."/>
            <person name="Lucas S."/>
            <person name="Paulsen I.T."/>
            <person name="Hattenrath-Lehmann T.K."/>
            <person name="Talmage S.C."/>
            <person name="Walker E.A."/>
            <person name="Koch F."/>
            <person name="Burson A.M."/>
            <person name="Marcoval M.A."/>
            <person name="Tang Y.Z."/>
            <person name="Lecleir G.R."/>
            <person name="Coyne K.J."/>
            <person name="Berg G.M."/>
            <person name="Bertrand E.M."/>
            <person name="Saito M.A."/>
            <person name="Gladyshev V.N."/>
            <person name="Grigoriev I.V."/>
        </authorList>
    </citation>
    <scope>NUCLEOTIDE SEQUENCE [LARGE SCALE GENOMIC DNA]</scope>
    <source>
        <strain evidence="3">CCMP 1984</strain>
    </source>
</reference>
<feature type="region of interest" description="Disordered" evidence="1">
    <location>
        <begin position="294"/>
        <end position="321"/>
    </location>
</feature>
<accession>F0YEP1</accession>
<evidence type="ECO:0000313" key="3">
    <source>
        <dbReference type="Proteomes" id="UP000002729"/>
    </source>
</evidence>
<evidence type="ECO:0000256" key="1">
    <source>
        <dbReference type="SAM" id="MobiDB-lite"/>
    </source>
</evidence>
<gene>
    <name evidence="2" type="ORF">AURANDRAFT_65654</name>
</gene>
<evidence type="ECO:0000313" key="2">
    <source>
        <dbReference type="EMBL" id="EGB06284.1"/>
    </source>
</evidence>
<dbReference type="RefSeq" id="XP_009038864.1">
    <property type="nucleotide sequence ID" value="XM_009040616.1"/>
</dbReference>
<dbReference type="GeneID" id="20225445"/>
<proteinExistence type="predicted"/>
<name>F0YEP1_AURAN</name>